<dbReference type="Proteomes" id="UP000006548">
    <property type="component" value="Chromosome 4"/>
</dbReference>
<dbReference type="EMBL" id="CP002687">
    <property type="protein sequence ID" value="AEE86952.1"/>
    <property type="molecule type" value="Genomic_DNA"/>
</dbReference>
<sequence>MKSRTRYLIAILLVISLCSKASSHDDEKKKKGVTYDGSERNFIDHKWKKRASFLWFCSLPSKHTSRKHMWPSIIDKARIGGLNTIQTYVFWNVHEPEQGKYDFKGRFDLVKFIKLIHEKGLYVTLRLGPFIQAEWNHGGLPYWLREVPDVYFRTNNEPFKEHTERYVRKILGMMKEEKLFASQGGPIILGQIENEYNAVQLAYKENGEKYIKWAANLVESMNLGIPWVMCKQNDAPGNLINACNGRHCGDTFPGPNRHDKPSLWTENWTTQFRVFGDPPTQRTVEDIAFSVARYFSKNGSHVNYYMYHGGTNFGRTSAHFVTTRYYDDAPLDEFGLEKAPKYGHLKHVHRALRLCKKALFWGQLRAQTLGPDTEVRYYEQPGTKVCAAFLSNNNTRDTNTIKFKGQDYVLPSRSISILPDCKTVVYNTAQIVAQHSWRDFVKSEKTSKGLKFEMFSENIPSLLDGDSLIPGELYYLTKDKTDYACVKIDEDDFPDQKGLKTILRVASLGHALIVYVNGEYAGKAHGRHEMKSFEFAKPVNFKTGDNRISILGVLTGLPDSGSYMEHRFAGPRAISIIGLKSGTRDLTENNEWGHLAGLEGEKKEVYTEEGSKKVKWEKDGKRKPLTWYKTYFETPEGVNAVAIRMKAMGKGLIWVNGIGVGRYWMSFLSPLGEPTQTEYHIPRSFMKGEKKKNMLVILEEEPGVKLESIDFVLVNRDTICSNVGEDYPVSVKSWKREGPKIVSRSKDMRLKAVMRCPPEKQMVEVQFASFGDPTGTCGNFTMGKCSASKSKEVVEKECLGRNYCSIVVARETFGDKGCPEIVKTLAVQVKCEKKEGKQDEKKKKEDKDEEEEDDEDDDEEEEEEDKENKDTKDMENKNQDILDSDSALVSDLGFGPFSTVVVNVPLIGGAAPPQPRFNLMPPSNYVAGLGRGAAGFTTRSDIGPARANGDGNADVNHKFDDFEGHDAGLFANAESDDQDKEADAIWDAIDRRMDSRRKDRREAKLKQEIENYRASNPKVSGQFVDLTRKLHTLSEDEWDSIPEIGNYSHRLY</sequence>
<dbReference type="SMR" id="F4JUE3"/>
<dbReference type="EC" id="3.2.1.23" evidence="4 11"/>
<evidence type="ECO:0000256" key="2">
    <source>
        <dbReference type="ARBA" id="ARBA00004271"/>
    </source>
</evidence>
<dbReference type="FunFam" id="3.20.20.80:FF:000006">
    <property type="entry name" value="Beta-galactosidase"/>
    <property type="match status" value="1"/>
</dbReference>
<dbReference type="InterPro" id="IPR000922">
    <property type="entry name" value="Lectin_gal-bd_dom"/>
</dbReference>
<feature type="region of interest" description="Disordered" evidence="13">
    <location>
        <begin position="834"/>
        <end position="878"/>
    </location>
</feature>
<dbReference type="Gene3D" id="3.20.20.80">
    <property type="entry name" value="Glycosidases"/>
    <property type="match status" value="1"/>
</dbReference>
<dbReference type="Pfam" id="PF21467">
    <property type="entry name" value="BetaGal_gal-bd"/>
    <property type="match status" value="1"/>
</dbReference>
<dbReference type="Gene3D" id="2.60.120.740">
    <property type="match status" value="1"/>
</dbReference>
<evidence type="ECO:0000256" key="7">
    <source>
        <dbReference type="ARBA" id="ARBA00022729"/>
    </source>
</evidence>
<comment type="similarity">
    <text evidence="3 12">Belongs to the glycosyl hydrolase 35 family.</text>
</comment>
<dbReference type="CDD" id="cd22842">
    <property type="entry name" value="Gal_Rha_Lectin_BGal"/>
    <property type="match status" value="1"/>
</dbReference>
<evidence type="ECO:0000256" key="11">
    <source>
        <dbReference type="RuleBase" id="RU000675"/>
    </source>
</evidence>
<gene>
    <name evidence="17 19" type="primary">BGAL14</name>
    <name evidence="17" type="synonym">beta-galactosidase 14</name>
    <name evidence="16 17" type="ordered locus">At4g38590</name>
    <name evidence="17" type="ORF">F20M13.150</name>
    <name evidence="17" type="ORF">F20M13_150</name>
</gene>
<dbReference type="GO" id="GO:0000398">
    <property type="term" value="P:mRNA splicing, via spliceosome"/>
    <property type="evidence" value="ECO:0007669"/>
    <property type="project" value="InterPro"/>
</dbReference>
<dbReference type="InterPro" id="IPR010491">
    <property type="entry name" value="PRP1_N"/>
</dbReference>
<dbReference type="RefSeq" id="NP_001154292.1">
    <property type="nucleotide sequence ID" value="NM_001160820.1"/>
</dbReference>
<reference evidence="18" key="2">
    <citation type="journal article" date="2017" name="Plant J.">
        <title>Araport11: a complete reannotation of the Arabidopsis thaliana reference genome.</title>
        <authorList>
            <person name="Cheng C.Y."/>
            <person name="Krishnakumar V."/>
            <person name="Chan A.P."/>
            <person name="Thibaud-Nissen F."/>
            <person name="Schobel S."/>
            <person name="Town C.D."/>
        </authorList>
    </citation>
    <scope>GENOME REANNOTATION</scope>
    <source>
        <strain evidence="18">cv. Columbia</strain>
    </source>
</reference>
<dbReference type="KEGG" id="ath:AT4G38590"/>
<evidence type="ECO:0000256" key="5">
    <source>
        <dbReference type="ARBA" id="ARBA00022523"/>
    </source>
</evidence>
<comment type="catalytic activity">
    <reaction evidence="1 11">
        <text>Hydrolysis of terminal non-reducing beta-D-galactose residues in beta-D-galactosides.</text>
        <dbReference type="EC" id="3.2.1.23"/>
    </reaction>
</comment>
<dbReference type="PROSITE" id="PS01182">
    <property type="entry name" value="GLYCOSYL_HYDROL_F35"/>
    <property type="match status" value="1"/>
</dbReference>
<evidence type="ECO:0000256" key="14">
    <source>
        <dbReference type="SAM" id="SignalP"/>
    </source>
</evidence>
<dbReference type="Pfam" id="PF17834">
    <property type="entry name" value="GHD"/>
    <property type="match status" value="1"/>
</dbReference>
<dbReference type="InterPro" id="IPR031330">
    <property type="entry name" value="Gly_Hdrlase_35_cat"/>
</dbReference>
<evidence type="ECO:0000313" key="19">
    <source>
        <dbReference type="TAIR" id="AT4G38590"/>
    </source>
</evidence>
<comment type="subcellular location">
    <subcellularLocation>
        <location evidence="2">Secreted</location>
        <location evidence="2">Extracellular space</location>
        <location evidence="2">Apoplast</location>
    </subcellularLocation>
</comment>
<evidence type="ECO:0000259" key="15">
    <source>
        <dbReference type="PROSITE" id="PS50228"/>
    </source>
</evidence>
<evidence type="ECO:0000256" key="10">
    <source>
        <dbReference type="ARBA" id="ARBA00023295"/>
    </source>
</evidence>
<dbReference type="GeneID" id="830016"/>
<name>F4JUE3_ARATH</name>
<evidence type="ECO:0000256" key="9">
    <source>
        <dbReference type="ARBA" id="ARBA00023180"/>
    </source>
</evidence>
<dbReference type="SUPFAM" id="SSF49785">
    <property type="entry name" value="Galactose-binding domain-like"/>
    <property type="match status" value="2"/>
</dbReference>
<evidence type="ECO:0000313" key="17">
    <source>
        <dbReference type="EMBL" id="AEE86952.1"/>
    </source>
</evidence>
<dbReference type="PROSITE" id="PS50228">
    <property type="entry name" value="SUEL_LECTIN"/>
    <property type="match status" value="1"/>
</dbReference>
<dbReference type="BRENDA" id="3.2.1.23">
    <property type="organism ID" value="399"/>
</dbReference>
<dbReference type="InterPro" id="IPR048913">
    <property type="entry name" value="BetaGal_gal-bd"/>
</dbReference>
<evidence type="ECO:0000313" key="18">
    <source>
        <dbReference type="Proteomes" id="UP000006548"/>
    </source>
</evidence>
<dbReference type="PRINTS" id="PR00742">
    <property type="entry name" value="GLHYDRLASE35"/>
</dbReference>
<feature type="signal peptide" evidence="14">
    <location>
        <begin position="1"/>
        <end position="23"/>
    </location>
</feature>
<dbReference type="Pfam" id="PF06424">
    <property type="entry name" value="PRP1_N"/>
    <property type="match status" value="1"/>
</dbReference>
<dbReference type="FunFam" id="2.60.120.740:FF:000002">
    <property type="entry name" value="Beta-galactosidase"/>
    <property type="match status" value="1"/>
</dbReference>
<organism evidence="17 18">
    <name type="scientific">Arabidopsis thaliana</name>
    <name type="common">Mouse-ear cress</name>
    <dbReference type="NCBI Taxonomy" id="3702"/>
    <lineage>
        <taxon>Eukaryota</taxon>
        <taxon>Viridiplantae</taxon>
        <taxon>Streptophyta</taxon>
        <taxon>Embryophyta</taxon>
        <taxon>Tracheophyta</taxon>
        <taxon>Spermatophyta</taxon>
        <taxon>Magnoliopsida</taxon>
        <taxon>eudicotyledons</taxon>
        <taxon>Gunneridae</taxon>
        <taxon>Pentapetalae</taxon>
        <taxon>rosids</taxon>
        <taxon>malvids</taxon>
        <taxon>Brassicales</taxon>
        <taxon>Brassicaceae</taxon>
        <taxon>Camelineae</taxon>
        <taxon>Arabidopsis</taxon>
    </lineage>
</organism>
<dbReference type="InterPro" id="IPR043159">
    <property type="entry name" value="Lectin_gal-bd_sf"/>
</dbReference>
<accession>F4JUE3</accession>
<feature type="compositionally biased region" description="Basic and acidic residues" evidence="13">
    <location>
        <begin position="866"/>
        <end position="878"/>
    </location>
</feature>
<evidence type="ECO:0000256" key="3">
    <source>
        <dbReference type="ARBA" id="ARBA00009809"/>
    </source>
</evidence>
<proteinExistence type="evidence at protein level"/>
<evidence type="ECO:0000256" key="4">
    <source>
        <dbReference type="ARBA" id="ARBA00012756"/>
    </source>
</evidence>
<keyword evidence="10 11" id="KW-0326">Glycosidase</keyword>
<keyword evidence="20" id="KW-1267">Proteomics identification</keyword>
<dbReference type="PANTHER" id="PTHR23421">
    <property type="entry name" value="BETA-GALACTOSIDASE RELATED"/>
    <property type="match status" value="1"/>
</dbReference>
<dbReference type="InterPro" id="IPR008979">
    <property type="entry name" value="Galactose-bd-like_sf"/>
</dbReference>
<dbReference type="Pfam" id="PF01301">
    <property type="entry name" value="Glyco_hydro_35"/>
    <property type="match status" value="1"/>
</dbReference>
<evidence type="ECO:0000256" key="13">
    <source>
        <dbReference type="SAM" id="MobiDB-lite"/>
    </source>
</evidence>
<dbReference type="GO" id="GO:0004565">
    <property type="term" value="F:beta-galactosidase activity"/>
    <property type="evidence" value="ECO:0007669"/>
    <property type="project" value="UniProtKB-EC"/>
</dbReference>
<dbReference type="GO" id="GO:0048046">
    <property type="term" value="C:apoplast"/>
    <property type="evidence" value="ECO:0007669"/>
    <property type="project" value="UniProtKB-SubCell"/>
</dbReference>
<evidence type="ECO:0000256" key="1">
    <source>
        <dbReference type="ARBA" id="ARBA00001412"/>
    </source>
</evidence>
<keyword evidence="5" id="KW-0052">Apoplast</keyword>
<evidence type="ECO:0000256" key="8">
    <source>
        <dbReference type="ARBA" id="ARBA00022801"/>
    </source>
</evidence>
<feature type="compositionally biased region" description="Acidic residues" evidence="13">
    <location>
        <begin position="847"/>
        <end position="865"/>
    </location>
</feature>
<keyword evidence="9" id="KW-0325">Glycoprotein</keyword>
<keyword evidence="6" id="KW-0964">Secreted</keyword>
<evidence type="ECO:0007829" key="20">
    <source>
        <dbReference type="PeptideAtlas" id="F4JUE3"/>
    </source>
</evidence>
<keyword evidence="18" id="KW-1185">Reference proteome</keyword>
<feature type="chain" id="PRO_5003315527" description="Beta-galactosidase" evidence="14">
    <location>
        <begin position="24"/>
        <end position="1052"/>
    </location>
</feature>
<dbReference type="AlphaFoldDB" id="F4JUE3"/>
<evidence type="ECO:0000313" key="16">
    <source>
        <dbReference type="Araport" id="AT4G38590"/>
    </source>
</evidence>
<evidence type="ECO:0000256" key="6">
    <source>
        <dbReference type="ARBA" id="ARBA00022525"/>
    </source>
</evidence>
<dbReference type="InterPro" id="IPR001944">
    <property type="entry name" value="Glycoside_Hdrlase_35"/>
</dbReference>
<dbReference type="FunFam" id="2.60.120.260:FF:000050">
    <property type="entry name" value="Beta-galactosidase"/>
    <property type="match status" value="1"/>
</dbReference>
<keyword evidence="7 14" id="KW-0732">Signal</keyword>
<reference evidence="17 18" key="1">
    <citation type="journal article" date="1999" name="Nature">
        <title>Sequence and analysis of chromosome 4 of the plant Arabidopsis thaliana.</title>
        <authorList>
            <consortium name="EU"/>
            <consortium name="CSHL and WU Arabidopsis Sequencing Project"/>
            <person name="Mayer K."/>
            <person name="Schuller C."/>
            <person name="Wambutt R."/>
            <person name="Murphy G."/>
            <person name="Volckaert G."/>
            <person name="Pohl T."/>
            <person name="Dusterhoft A."/>
            <person name="Stiekema W."/>
            <person name="Entian K.D."/>
            <person name="Terryn N."/>
            <person name="Harris B."/>
            <person name="Ansorge W."/>
            <person name="Brandt P."/>
            <person name="Grivell L."/>
            <person name="Rieger M."/>
            <person name="Weichselgartner M."/>
            <person name="de Simone V."/>
            <person name="Obermaier B."/>
            <person name="Mache R."/>
            <person name="Muller M."/>
            <person name="Kreis M."/>
            <person name="Delseny M."/>
            <person name="Puigdomenech P."/>
            <person name="Watson M."/>
            <person name="Schmidtheini T."/>
            <person name="Reichert B."/>
            <person name="Portatelle D."/>
            <person name="Perez-Alonso M."/>
            <person name="Boutry M."/>
            <person name="Bancroft I."/>
            <person name="Vos P."/>
            <person name="Hoheisel J."/>
            <person name="Zimmermann W."/>
            <person name="Wedler H."/>
            <person name="Ridley P."/>
            <person name="Langham S.A."/>
            <person name="McCullagh B."/>
            <person name="Bilham L."/>
            <person name="Robben J."/>
            <person name="Van der Schueren J."/>
            <person name="Grymonprez B."/>
            <person name="Chuang Y.J."/>
            <person name="Vandenbussche F."/>
            <person name="Braeken M."/>
            <person name="Weltjens I."/>
            <person name="Voet M."/>
            <person name="Bastiaens I."/>
            <person name="Aert R."/>
            <person name="Defoor E."/>
            <person name="Weitzenegger T."/>
            <person name="Bothe G."/>
            <person name="Ramsperger U."/>
            <person name="Hilbert H."/>
            <person name="Braun M."/>
            <person name="Holzer E."/>
            <person name="Brandt A."/>
            <person name="Peters S."/>
            <person name="van Staveren M."/>
            <person name="Dirske W."/>
            <person name="Mooijman P."/>
            <person name="Klein Lankhorst R."/>
            <person name="Rose M."/>
            <person name="Hauf J."/>
            <person name="Kotter P."/>
            <person name="Berneiser S."/>
            <person name="Hempel S."/>
            <person name="Feldpausch M."/>
            <person name="Lamberth S."/>
            <person name="Van den Daele H."/>
            <person name="De Keyser A."/>
            <person name="Buysshaert C."/>
            <person name="Gielen J."/>
            <person name="Villarroel R."/>
            <person name="De Clercq R."/>
            <person name="Van Montagu M."/>
            <person name="Rogers J."/>
            <person name="Cronin A."/>
            <person name="Quail M."/>
            <person name="Bray-Allen S."/>
            <person name="Clark L."/>
            <person name="Doggett J."/>
            <person name="Hall S."/>
            <person name="Kay M."/>
            <person name="Lennard N."/>
            <person name="McLay K."/>
            <person name="Mayes R."/>
            <person name="Pettett A."/>
            <person name="Rajandream M.A."/>
            <person name="Lyne M."/>
            <person name="Benes V."/>
            <person name="Rechmann S."/>
            <person name="Borkova D."/>
            <person name="Blocker H."/>
            <person name="Scharfe M."/>
            <person name="Grimm M."/>
            <person name="Lohnert T.H."/>
            <person name="Dose S."/>
            <person name="de Haan M."/>
            <person name="Maarse A."/>
            <person name="Schafer M."/>
            <person name="Muller-Auer S."/>
            <person name="Gabel C."/>
            <person name="Fuchs M."/>
            <person name="Fartmann B."/>
            <person name="Granderath K."/>
            <person name="Dauner D."/>
            <person name="Herzl A."/>
            <person name="Neumann S."/>
            <person name="Argiriou A."/>
            <person name="Vitale D."/>
            <person name="Liguori R."/>
            <person name="Piravandi E."/>
            <person name="Massenet O."/>
            <person name="Quigley F."/>
            <person name="Clabauld G."/>
            <person name="Mundlein A."/>
            <person name="Felber R."/>
            <person name="Schnabl S."/>
            <person name="Hiller R."/>
            <person name="Schmidt W."/>
            <person name="Lecharny A."/>
            <person name="Aubourg S."/>
            <person name="Chefdor F."/>
            <person name="Cooke R."/>
            <person name="Berger C."/>
            <person name="Montfort A."/>
            <person name="Casacuberta E."/>
            <person name="Gibbons T."/>
            <person name="Weber N."/>
            <person name="Vandenbol M."/>
            <person name="Bargues M."/>
            <person name="Terol J."/>
            <person name="Torres A."/>
            <person name="Perez-Perez A."/>
            <person name="Purnelle B."/>
            <person name="Bent E."/>
            <person name="Johnson S."/>
            <person name="Tacon D."/>
            <person name="Jesse T."/>
            <person name="Heijnen L."/>
            <person name="Schwarz S."/>
            <person name="Scholler P."/>
            <person name="Heber S."/>
            <person name="Francs P."/>
            <person name="Bielke C."/>
            <person name="Frishman D."/>
            <person name="Haase D."/>
            <person name="Lemcke K."/>
            <person name="Mewes H.W."/>
            <person name="Stocker S."/>
            <person name="Zaccaria P."/>
            <person name="Bevan M."/>
            <person name="Wilson R.K."/>
            <person name="de la Bastide M."/>
            <person name="Habermann K."/>
            <person name="Parnell L."/>
            <person name="Dedhia N."/>
            <person name="Gnoj L."/>
            <person name="Schutz K."/>
            <person name="Huang E."/>
            <person name="Spiegel L."/>
            <person name="Sehkon M."/>
            <person name="Murray J."/>
            <person name="Sheet P."/>
            <person name="Cordes M."/>
            <person name="Abu-Threideh J."/>
            <person name="Stoneking T."/>
            <person name="Kalicki J."/>
            <person name="Graves T."/>
            <person name="Harmon G."/>
            <person name="Edwards J."/>
            <person name="Latreille P."/>
            <person name="Courtney L."/>
            <person name="Cloud J."/>
            <person name="Abbott A."/>
            <person name="Scott K."/>
            <person name="Johnson D."/>
            <person name="Minx P."/>
            <person name="Bentley D."/>
            <person name="Fulton B."/>
            <person name="Miller N."/>
            <person name="Greco T."/>
            <person name="Kemp K."/>
            <person name="Kramer J."/>
            <person name="Fulton L."/>
            <person name="Mardis E."/>
            <person name="Dante M."/>
            <person name="Pepin K."/>
            <person name="Hillier L."/>
            <person name="Nelson J."/>
            <person name="Spieth J."/>
            <person name="Ryan E."/>
            <person name="Andrews S."/>
            <person name="Geisel C."/>
            <person name="Layman D."/>
            <person name="Du H."/>
            <person name="Ali J."/>
            <person name="Berghoff A."/>
            <person name="Jones K."/>
            <person name="Drone K."/>
            <person name="Cotton M."/>
            <person name="Joshu C."/>
            <person name="Antonoiu B."/>
            <person name="Zidanic M."/>
            <person name="Strong C."/>
            <person name="Sun H."/>
            <person name="Lamar B."/>
            <person name="Yordan C."/>
            <person name="Ma P."/>
            <person name="Zhong J."/>
            <person name="Preston R."/>
            <person name="Vil D."/>
            <person name="Shekher M."/>
            <person name="Matero A."/>
            <person name="Shah R."/>
            <person name="Swaby I.K."/>
            <person name="O'Shaughnessy A."/>
            <person name="Rodriguez M."/>
            <person name="Hoffmann J."/>
            <person name="Till S."/>
            <person name="Granat S."/>
            <person name="Shohdy N."/>
            <person name="Hasegawa A."/>
            <person name="Hameed A."/>
            <person name="Lodhi M."/>
            <person name="Johnson A."/>
            <person name="Chen E."/>
            <person name="Marra M."/>
            <person name="Martienssen R."/>
            <person name="McCombie W.R."/>
        </authorList>
    </citation>
    <scope>NUCLEOTIDE SEQUENCE [LARGE SCALE GENOMIC DNA]</scope>
    <source>
        <strain evidence="18">cv. Columbia</strain>
    </source>
</reference>
<feature type="domain" description="SUEL-type lectin" evidence="15">
    <location>
        <begin position="746"/>
        <end position="832"/>
    </location>
</feature>
<feature type="compositionally biased region" description="Basic and acidic residues" evidence="13">
    <location>
        <begin position="834"/>
        <end position="846"/>
    </location>
</feature>
<dbReference type="Gene3D" id="2.60.120.260">
    <property type="entry name" value="Galactose-binding domain-like"/>
    <property type="match status" value="1"/>
</dbReference>
<dbReference type="InterPro" id="IPR041392">
    <property type="entry name" value="GHD"/>
</dbReference>
<dbReference type="Araport" id="AT4G38590"/>
<dbReference type="GO" id="GO:0030246">
    <property type="term" value="F:carbohydrate binding"/>
    <property type="evidence" value="ECO:0007669"/>
    <property type="project" value="InterPro"/>
</dbReference>
<dbReference type="GO" id="GO:0005975">
    <property type="term" value="P:carbohydrate metabolic process"/>
    <property type="evidence" value="ECO:0007669"/>
    <property type="project" value="InterPro"/>
</dbReference>
<dbReference type="TAIR" id="AT4G38590">
    <property type="gene designation" value="BGAL14"/>
</dbReference>
<protein>
    <recommendedName>
        <fullName evidence="4 11">Beta-galactosidase</fullName>
        <ecNumber evidence="4 11">3.2.1.23</ecNumber>
    </recommendedName>
</protein>
<dbReference type="InterPro" id="IPR019801">
    <property type="entry name" value="Glyco_hydro_35_CS"/>
</dbReference>
<evidence type="ECO:0000256" key="12">
    <source>
        <dbReference type="RuleBase" id="RU003679"/>
    </source>
</evidence>
<keyword evidence="8 11" id="KW-0378">Hydrolase</keyword>
<dbReference type="ExpressionAtlas" id="F4JUE3">
    <property type="expression patterns" value="baseline and differential"/>
</dbReference>
<dbReference type="SUPFAM" id="SSF51445">
    <property type="entry name" value="(Trans)glycosidases"/>
    <property type="match status" value="1"/>
</dbReference>
<dbReference type="Pfam" id="PF02140">
    <property type="entry name" value="SUEL_Lectin"/>
    <property type="match status" value="1"/>
</dbReference>
<dbReference type="InterPro" id="IPR017853">
    <property type="entry name" value="GH"/>
</dbReference>
<dbReference type="ProteomicsDB" id="197314"/>